<reference evidence="2" key="1">
    <citation type="submission" date="2019-04" db="EMBL/GenBank/DDBJ databases">
        <title>Evolution of Biomass-Degrading Anaerobic Consortia Revealed by Metagenomics.</title>
        <authorList>
            <person name="Peng X."/>
        </authorList>
    </citation>
    <scope>NUCLEOTIDE SEQUENCE</scope>
    <source>
        <strain evidence="2">SIG141</strain>
    </source>
</reference>
<feature type="transmembrane region" description="Helical" evidence="1">
    <location>
        <begin position="43"/>
        <end position="66"/>
    </location>
</feature>
<sequence>MRLLLSSSNLPEWVLVTGVLICALYEVFVGGSQLIGGNSRHSLYALTGSFLNPGPYSAFLSVGLVMSCRLKKGCWLSFLFAVLLPATWSRAALVSAAVCMGVIYWDAFKRWWWQIMISFIILVIGLYLLKRGSADGRSIIYIISTLCIFDAPIFGAGIGSFCHKYAEKMDCFYQQFPSFNFHSADVIESAYNCVLQIGVEQGGIGICFAMTLVALLIIKLNKKGKILGLGLLCLLIFAMFSYPFDLLPYQIIFVVISAYAAADYRSIDTSKNKFQLLRAYFLSFAVLGNILMLSCFTYKKVKDRENAESDYKVMAGINHSAFINDYYELLPLLSDNKNFLFDFGKILASDGRYSDSNAILRMGTLISNDPMFYVLQGNNYSKMGFFQESELSYVKAFDIMPNRIYPLYCLMLLYEKNGKLEQVINMAHWVVDFKVKVGSPATKEMQEKAKDVIIQSRRLSLNHHINK</sequence>
<dbReference type="EMBL" id="SUYD01000003">
    <property type="protein sequence ID" value="MBE6265462.1"/>
    <property type="molecule type" value="Genomic_DNA"/>
</dbReference>
<dbReference type="InterPro" id="IPR011990">
    <property type="entry name" value="TPR-like_helical_dom_sf"/>
</dbReference>
<feature type="transmembrane region" description="Helical" evidence="1">
    <location>
        <begin position="12"/>
        <end position="31"/>
    </location>
</feature>
<dbReference type="PANTHER" id="PTHR37422">
    <property type="entry name" value="TEICHURONIC ACID BIOSYNTHESIS PROTEIN TUAE"/>
    <property type="match status" value="1"/>
</dbReference>
<keyword evidence="1" id="KW-0812">Transmembrane</keyword>
<gene>
    <name evidence="2" type="ORF">E7102_03170</name>
</gene>
<name>A0A928BST7_XYLRU</name>
<dbReference type="InterPro" id="IPR051533">
    <property type="entry name" value="WaaL-like"/>
</dbReference>
<feature type="transmembrane region" description="Helical" evidence="1">
    <location>
        <begin position="202"/>
        <end position="219"/>
    </location>
</feature>
<keyword evidence="2" id="KW-0436">Ligase</keyword>
<evidence type="ECO:0000313" key="3">
    <source>
        <dbReference type="Proteomes" id="UP000763088"/>
    </source>
</evidence>
<evidence type="ECO:0000256" key="1">
    <source>
        <dbReference type="SAM" id="Phobius"/>
    </source>
</evidence>
<comment type="caution">
    <text evidence="2">The sequence shown here is derived from an EMBL/GenBank/DDBJ whole genome shotgun (WGS) entry which is preliminary data.</text>
</comment>
<feature type="transmembrane region" description="Helical" evidence="1">
    <location>
        <begin position="141"/>
        <end position="161"/>
    </location>
</feature>
<proteinExistence type="predicted"/>
<feature type="transmembrane region" description="Helical" evidence="1">
    <location>
        <begin position="78"/>
        <end position="105"/>
    </location>
</feature>
<feature type="transmembrane region" description="Helical" evidence="1">
    <location>
        <begin position="279"/>
        <end position="299"/>
    </location>
</feature>
<dbReference type="Gene3D" id="1.25.40.10">
    <property type="entry name" value="Tetratricopeptide repeat domain"/>
    <property type="match status" value="1"/>
</dbReference>
<dbReference type="PANTHER" id="PTHR37422:SF13">
    <property type="entry name" value="LIPOPOLYSACCHARIDE BIOSYNTHESIS PROTEIN PA4999-RELATED"/>
    <property type="match status" value="1"/>
</dbReference>
<dbReference type="AlphaFoldDB" id="A0A928BST7"/>
<accession>A0A928BST7</accession>
<feature type="transmembrane region" description="Helical" evidence="1">
    <location>
        <begin position="226"/>
        <end position="244"/>
    </location>
</feature>
<feature type="transmembrane region" description="Helical" evidence="1">
    <location>
        <begin position="111"/>
        <end position="129"/>
    </location>
</feature>
<dbReference type="SUPFAM" id="SSF48452">
    <property type="entry name" value="TPR-like"/>
    <property type="match status" value="1"/>
</dbReference>
<keyword evidence="1" id="KW-0472">Membrane</keyword>
<dbReference type="GO" id="GO:0016874">
    <property type="term" value="F:ligase activity"/>
    <property type="evidence" value="ECO:0007669"/>
    <property type="project" value="UniProtKB-KW"/>
</dbReference>
<protein>
    <submittedName>
        <fullName evidence="2">O-antigen ligase family protein</fullName>
    </submittedName>
</protein>
<organism evidence="2 3">
    <name type="scientific">Xylanibacter ruminicola</name>
    <name type="common">Prevotella ruminicola</name>
    <dbReference type="NCBI Taxonomy" id="839"/>
    <lineage>
        <taxon>Bacteria</taxon>
        <taxon>Pseudomonadati</taxon>
        <taxon>Bacteroidota</taxon>
        <taxon>Bacteroidia</taxon>
        <taxon>Bacteroidales</taxon>
        <taxon>Prevotellaceae</taxon>
        <taxon>Xylanibacter</taxon>
    </lineage>
</organism>
<evidence type="ECO:0000313" key="2">
    <source>
        <dbReference type="EMBL" id="MBE6265462.1"/>
    </source>
</evidence>
<keyword evidence="1" id="KW-1133">Transmembrane helix</keyword>
<dbReference type="Proteomes" id="UP000763088">
    <property type="component" value="Unassembled WGS sequence"/>
</dbReference>